<dbReference type="Proteomes" id="UP000007801">
    <property type="component" value="Unassembled WGS sequence"/>
</dbReference>
<proteinExistence type="predicted"/>
<dbReference type="InterPro" id="IPR015943">
    <property type="entry name" value="WD40/YVTN_repeat-like_dom_sf"/>
</dbReference>
<dbReference type="Gene3D" id="2.130.10.10">
    <property type="entry name" value="YVTN repeat-like/Quinoprotein amine dehydrogenase"/>
    <property type="match status" value="1"/>
</dbReference>
<dbReference type="InterPro" id="IPR001680">
    <property type="entry name" value="WD40_rpt"/>
</dbReference>
<sequence>MVRMGCPQFTPIRQMANNARIEHTSTEGHEGDATCVAYFGGQLFSGGADGKIRIWSPELELISTVNAHETYIYCMAVNQHGKIYSSSCDGQVHFMLPPYEDSAVQELFRCDDAIQAMYCDGSVLYTGDDKGVVTTWSNDRMLFKYNLVEEVKSLAGEQKLIYTVRDLDVVVSLVVEGKSGKYSNKAVLPGKSPLLLLGPLVEGKRSFLAFPDRSGMGLQLVNNLPHQQFAHIWRLPNCHEWIVNAICGDDKFLYSGGYDKKLKGWTDLDAAQPRSLGEVDVGSCVNSACCGENNMVYIASSDGYIRAAKFI</sequence>
<dbReference type="SMR" id="B3LVB3"/>
<accession>B3LVB3</accession>
<dbReference type="PANTHER" id="PTHR22844">
    <property type="entry name" value="F-BOX AND WD40 DOMAIN PROTEIN"/>
    <property type="match status" value="1"/>
</dbReference>
<dbReference type="EMBL" id="CH902617">
    <property type="protein sequence ID" value="EDV43645.2"/>
    <property type="molecule type" value="Genomic_DNA"/>
</dbReference>
<dbReference type="PROSITE" id="PS50082">
    <property type="entry name" value="WD_REPEATS_2"/>
    <property type="match status" value="1"/>
</dbReference>
<dbReference type="Pfam" id="PF00400">
    <property type="entry name" value="WD40"/>
    <property type="match status" value="3"/>
</dbReference>
<dbReference type="InterPro" id="IPR036322">
    <property type="entry name" value="WD40_repeat_dom_sf"/>
</dbReference>
<dbReference type="OrthoDB" id="6262491at2759"/>
<dbReference type="SUPFAM" id="SSF50978">
    <property type="entry name" value="WD40 repeat-like"/>
    <property type="match status" value="1"/>
</dbReference>
<protein>
    <submittedName>
        <fullName evidence="2">Uncharacterized protein</fullName>
    </submittedName>
</protein>
<organism evidence="2 3">
    <name type="scientific">Drosophila ananassae</name>
    <name type="common">Fruit fly</name>
    <dbReference type="NCBI Taxonomy" id="7217"/>
    <lineage>
        <taxon>Eukaryota</taxon>
        <taxon>Metazoa</taxon>
        <taxon>Ecdysozoa</taxon>
        <taxon>Arthropoda</taxon>
        <taxon>Hexapoda</taxon>
        <taxon>Insecta</taxon>
        <taxon>Pterygota</taxon>
        <taxon>Neoptera</taxon>
        <taxon>Endopterygota</taxon>
        <taxon>Diptera</taxon>
        <taxon>Brachycera</taxon>
        <taxon>Muscomorpha</taxon>
        <taxon>Ephydroidea</taxon>
        <taxon>Drosophilidae</taxon>
        <taxon>Drosophila</taxon>
        <taxon>Sophophora</taxon>
    </lineage>
</organism>
<dbReference type="SMART" id="SM00320">
    <property type="entry name" value="WD40"/>
    <property type="match status" value="5"/>
</dbReference>
<gene>
    <name evidence="2" type="primary">Dana\GF18593</name>
    <name evidence="2" type="synonym">dana_GLEANR_19852</name>
    <name evidence="2" type="ORF">GF18593</name>
</gene>
<reference evidence="2 3" key="1">
    <citation type="journal article" date="2007" name="Nature">
        <title>Evolution of genes and genomes on the Drosophila phylogeny.</title>
        <authorList>
            <consortium name="Drosophila 12 Genomes Consortium"/>
            <person name="Clark A.G."/>
            <person name="Eisen M.B."/>
            <person name="Smith D.R."/>
            <person name="Bergman C.M."/>
            <person name="Oliver B."/>
            <person name="Markow T.A."/>
            <person name="Kaufman T.C."/>
            <person name="Kellis M."/>
            <person name="Gelbart W."/>
            <person name="Iyer V.N."/>
            <person name="Pollard D.A."/>
            <person name="Sackton T.B."/>
            <person name="Larracuente A.M."/>
            <person name="Singh N.D."/>
            <person name="Abad J.P."/>
            <person name="Abt D.N."/>
            <person name="Adryan B."/>
            <person name="Aguade M."/>
            <person name="Akashi H."/>
            <person name="Anderson W.W."/>
            <person name="Aquadro C.F."/>
            <person name="Ardell D.H."/>
            <person name="Arguello R."/>
            <person name="Artieri C.G."/>
            <person name="Barbash D.A."/>
            <person name="Barker D."/>
            <person name="Barsanti P."/>
            <person name="Batterham P."/>
            <person name="Batzoglou S."/>
            <person name="Begun D."/>
            <person name="Bhutkar A."/>
            <person name="Blanco E."/>
            <person name="Bosak S.A."/>
            <person name="Bradley R.K."/>
            <person name="Brand A.D."/>
            <person name="Brent M.R."/>
            <person name="Brooks A.N."/>
            <person name="Brown R.H."/>
            <person name="Butlin R.K."/>
            <person name="Caggese C."/>
            <person name="Calvi B.R."/>
            <person name="Bernardo de Carvalho A."/>
            <person name="Caspi A."/>
            <person name="Castrezana S."/>
            <person name="Celniker S.E."/>
            <person name="Chang J.L."/>
            <person name="Chapple C."/>
            <person name="Chatterji S."/>
            <person name="Chinwalla A."/>
            <person name="Civetta A."/>
            <person name="Clifton S.W."/>
            <person name="Comeron J.M."/>
            <person name="Costello J.C."/>
            <person name="Coyne J.A."/>
            <person name="Daub J."/>
            <person name="David R.G."/>
            <person name="Delcher A.L."/>
            <person name="Delehaunty K."/>
            <person name="Do C.B."/>
            <person name="Ebling H."/>
            <person name="Edwards K."/>
            <person name="Eickbush T."/>
            <person name="Evans J.D."/>
            <person name="Filipski A."/>
            <person name="Findeiss S."/>
            <person name="Freyhult E."/>
            <person name="Fulton L."/>
            <person name="Fulton R."/>
            <person name="Garcia A.C."/>
            <person name="Gardiner A."/>
            <person name="Garfield D.A."/>
            <person name="Garvin B.E."/>
            <person name="Gibson G."/>
            <person name="Gilbert D."/>
            <person name="Gnerre S."/>
            <person name="Godfrey J."/>
            <person name="Good R."/>
            <person name="Gotea V."/>
            <person name="Gravely B."/>
            <person name="Greenberg A.J."/>
            <person name="Griffiths-Jones S."/>
            <person name="Gross S."/>
            <person name="Guigo R."/>
            <person name="Gustafson E.A."/>
            <person name="Haerty W."/>
            <person name="Hahn M.W."/>
            <person name="Halligan D.L."/>
            <person name="Halpern A.L."/>
            <person name="Halter G.M."/>
            <person name="Han M.V."/>
            <person name="Heger A."/>
            <person name="Hillier L."/>
            <person name="Hinrichs A.S."/>
            <person name="Holmes I."/>
            <person name="Hoskins R.A."/>
            <person name="Hubisz M.J."/>
            <person name="Hultmark D."/>
            <person name="Huntley M.A."/>
            <person name="Jaffe D.B."/>
            <person name="Jagadeeshan S."/>
            <person name="Jeck W.R."/>
            <person name="Johnson J."/>
            <person name="Jones C.D."/>
            <person name="Jordan W.C."/>
            <person name="Karpen G.H."/>
            <person name="Kataoka E."/>
            <person name="Keightley P.D."/>
            <person name="Kheradpour P."/>
            <person name="Kirkness E.F."/>
            <person name="Koerich L.B."/>
            <person name="Kristiansen K."/>
            <person name="Kudrna D."/>
            <person name="Kulathinal R.J."/>
            <person name="Kumar S."/>
            <person name="Kwok R."/>
            <person name="Lander E."/>
            <person name="Langley C.H."/>
            <person name="Lapoint R."/>
            <person name="Lazzaro B.P."/>
            <person name="Lee S.J."/>
            <person name="Levesque L."/>
            <person name="Li R."/>
            <person name="Lin C.F."/>
            <person name="Lin M.F."/>
            <person name="Lindblad-Toh K."/>
            <person name="Llopart A."/>
            <person name="Long M."/>
            <person name="Low L."/>
            <person name="Lozovsky E."/>
            <person name="Lu J."/>
            <person name="Luo M."/>
            <person name="Machado C.A."/>
            <person name="Makalowski W."/>
            <person name="Marzo M."/>
            <person name="Matsuda M."/>
            <person name="Matzkin L."/>
            <person name="McAllister B."/>
            <person name="McBride C.S."/>
            <person name="McKernan B."/>
            <person name="McKernan K."/>
            <person name="Mendez-Lago M."/>
            <person name="Minx P."/>
            <person name="Mollenhauer M.U."/>
            <person name="Montooth K."/>
            <person name="Mount S.M."/>
            <person name="Mu X."/>
            <person name="Myers E."/>
            <person name="Negre B."/>
            <person name="Newfeld S."/>
            <person name="Nielsen R."/>
            <person name="Noor M.A."/>
            <person name="O'Grady P."/>
            <person name="Pachter L."/>
            <person name="Papaceit M."/>
            <person name="Parisi M.J."/>
            <person name="Parisi M."/>
            <person name="Parts L."/>
            <person name="Pedersen J.S."/>
            <person name="Pesole G."/>
            <person name="Phillippy A.M."/>
            <person name="Ponting C.P."/>
            <person name="Pop M."/>
            <person name="Porcelli D."/>
            <person name="Powell J.R."/>
            <person name="Prohaska S."/>
            <person name="Pruitt K."/>
            <person name="Puig M."/>
            <person name="Quesneville H."/>
            <person name="Ram K.R."/>
            <person name="Rand D."/>
            <person name="Rasmussen M.D."/>
            <person name="Reed L.K."/>
            <person name="Reenan R."/>
            <person name="Reily A."/>
            <person name="Remington K.A."/>
            <person name="Rieger T.T."/>
            <person name="Ritchie M.G."/>
            <person name="Robin C."/>
            <person name="Rogers Y.H."/>
            <person name="Rohde C."/>
            <person name="Rozas J."/>
            <person name="Rubenfield M.J."/>
            <person name="Ruiz A."/>
            <person name="Russo S."/>
            <person name="Salzberg S.L."/>
            <person name="Sanchez-Gracia A."/>
            <person name="Saranga D.J."/>
            <person name="Sato H."/>
            <person name="Schaeffer S.W."/>
            <person name="Schatz M.C."/>
            <person name="Schlenke T."/>
            <person name="Schwartz R."/>
            <person name="Segarra C."/>
            <person name="Singh R.S."/>
            <person name="Sirot L."/>
            <person name="Sirota M."/>
            <person name="Sisneros N.B."/>
            <person name="Smith C.D."/>
            <person name="Smith T.F."/>
            <person name="Spieth J."/>
            <person name="Stage D.E."/>
            <person name="Stark A."/>
            <person name="Stephan W."/>
            <person name="Strausberg R.L."/>
            <person name="Strempel S."/>
            <person name="Sturgill D."/>
            <person name="Sutton G."/>
            <person name="Sutton G.G."/>
            <person name="Tao W."/>
            <person name="Teichmann S."/>
            <person name="Tobari Y.N."/>
            <person name="Tomimura Y."/>
            <person name="Tsolas J.M."/>
            <person name="Valente V.L."/>
            <person name="Venter E."/>
            <person name="Venter J.C."/>
            <person name="Vicario S."/>
            <person name="Vieira F.G."/>
            <person name="Vilella A.J."/>
            <person name="Villasante A."/>
            <person name="Walenz B."/>
            <person name="Wang J."/>
            <person name="Wasserman M."/>
            <person name="Watts T."/>
            <person name="Wilson D."/>
            <person name="Wilson R.K."/>
            <person name="Wing R.A."/>
            <person name="Wolfner M.F."/>
            <person name="Wong A."/>
            <person name="Wong G.K."/>
            <person name="Wu C.I."/>
            <person name="Wu G."/>
            <person name="Yamamoto D."/>
            <person name="Yang H.P."/>
            <person name="Yang S.P."/>
            <person name="Yorke J.A."/>
            <person name="Yoshida K."/>
            <person name="Zdobnov E."/>
            <person name="Zhang P."/>
            <person name="Zhang Y."/>
            <person name="Zimin A.V."/>
            <person name="Baldwin J."/>
            <person name="Abdouelleil A."/>
            <person name="Abdulkadir J."/>
            <person name="Abebe A."/>
            <person name="Abera B."/>
            <person name="Abreu J."/>
            <person name="Acer S.C."/>
            <person name="Aftuck L."/>
            <person name="Alexander A."/>
            <person name="An P."/>
            <person name="Anderson E."/>
            <person name="Anderson S."/>
            <person name="Arachi H."/>
            <person name="Azer M."/>
            <person name="Bachantsang P."/>
            <person name="Barry A."/>
            <person name="Bayul T."/>
            <person name="Berlin A."/>
            <person name="Bessette D."/>
            <person name="Bloom T."/>
            <person name="Blye J."/>
            <person name="Boguslavskiy L."/>
            <person name="Bonnet C."/>
            <person name="Boukhgalter B."/>
            <person name="Bourzgui I."/>
            <person name="Brown A."/>
            <person name="Cahill P."/>
            <person name="Channer S."/>
            <person name="Cheshatsang Y."/>
            <person name="Chuda L."/>
            <person name="Citroen M."/>
            <person name="Collymore A."/>
            <person name="Cooke P."/>
            <person name="Costello M."/>
            <person name="D'Aco K."/>
            <person name="Daza R."/>
            <person name="De Haan G."/>
            <person name="DeGray S."/>
            <person name="DeMaso C."/>
            <person name="Dhargay N."/>
            <person name="Dooley K."/>
            <person name="Dooley E."/>
            <person name="Doricent M."/>
            <person name="Dorje P."/>
            <person name="Dorjee K."/>
            <person name="Dupes A."/>
            <person name="Elong R."/>
            <person name="Falk J."/>
            <person name="Farina A."/>
            <person name="Faro S."/>
            <person name="Ferguson D."/>
            <person name="Fisher S."/>
            <person name="Foley C.D."/>
            <person name="Franke A."/>
            <person name="Friedrich D."/>
            <person name="Gadbois L."/>
            <person name="Gearin G."/>
            <person name="Gearin C.R."/>
            <person name="Giannoukos G."/>
            <person name="Goode T."/>
            <person name="Graham J."/>
            <person name="Grandbois E."/>
            <person name="Grewal S."/>
            <person name="Gyaltsen K."/>
            <person name="Hafez N."/>
            <person name="Hagos B."/>
            <person name="Hall J."/>
            <person name="Henson C."/>
            <person name="Hollinger A."/>
            <person name="Honan T."/>
            <person name="Huard M.D."/>
            <person name="Hughes L."/>
            <person name="Hurhula B."/>
            <person name="Husby M.E."/>
            <person name="Kamat A."/>
            <person name="Kanga B."/>
            <person name="Kashin S."/>
            <person name="Khazanovich D."/>
            <person name="Kisner P."/>
            <person name="Lance K."/>
            <person name="Lara M."/>
            <person name="Lee W."/>
            <person name="Lennon N."/>
            <person name="Letendre F."/>
            <person name="LeVine R."/>
            <person name="Lipovsky A."/>
            <person name="Liu X."/>
            <person name="Liu J."/>
            <person name="Liu S."/>
            <person name="Lokyitsang T."/>
            <person name="Lokyitsang Y."/>
            <person name="Lubonja R."/>
            <person name="Lui A."/>
            <person name="MacDonald P."/>
            <person name="Magnisalis V."/>
            <person name="Maru K."/>
            <person name="Matthews C."/>
            <person name="McCusker W."/>
            <person name="McDonough S."/>
            <person name="Mehta T."/>
            <person name="Meldrim J."/>
            <person name="Meneus L."/>
            <person name="Mihai O."/>
            <person name="Mihalev A."/>
            <person name="Mihova T."/>
            <person name="Mittelman R."/>
            <person name="Mlenga V."/>
            <person name="Montmayeur A."/>
            <person name="Mulrain L."/>
            <person name="Navidi A."/>
            <person name="Naylor J."/>
            <person name="Negash T."/>
            <person name="Nguyen T."/>
            <person name="Nguyen N."/>
            <person name="Nicol R."/>
            <person name="Norbu C."/>
            <person name="Norbu N."/>
            <person name="Novod N."/>
            <person name="O'Neill B."/>
            <person name="Osman S."/>
            <person name="Markiewicz E."/>
            <person name="Oyono O.L."/>
            <person name="Patti C."/>
            <person name="Phunkhang P."/>
            <person name="Pierre F."/>
            <person name="Priest M."/>
            <person name="Raghuraman S."/>
            <person name="Rege F."/>
            <person name="Reyes R."/>
            <person name="Rise C."/>
            <person name="Rogov P."/>
            <person name="Ross K."/>
            <person name="Ryan E."/>
            <person name="Settipalli S."/>
            <person name="Shea T."/>
            <person name="Sherpa N."/>
            <person name="Shi L."/>
            <person name="Shih D."/>
            <person name="Sparrow T."/>
            <person name="Spaulding J."/>
            <person name="Stalker J."/>
            <person name="Stange-Thomann N."/>
            <person name="Stavropoulos S."/>
            <person name="Stone C."/>
            <person name="Strader C."/>
            <person name="Tesfaye S."/>
            <person name="Thomson T."/>
            <person name="Thoulutsang Y."/>
            <person name="Thoulutsang D."/>
            <person name="Topham K."/>
            <person name="Topping I."/>
            <person name="Tsamla T."/>
            <person name="Vassiliev H."/>
            <person name="Vo A."/>
            <person name="Wangchuk T."/>
            <person name="Wangdi T."/>
            <person name="Weiand M."/>
            <person name="Wilkinson J."/>
            <person name="Wilson A."/>
            <person name="Yadav S."/>
            <person name="Young G."/>
            <person name="Yu Q."/>
            <person name="Zembek L."/>
            <person name="Zhong D."/>
            <person name="Zimmer A."/>
            <person name="Zwirko Z."/>
            <person name="Jaffe D.B."/>
            <person name="Alvarez P."/>
            <person name="Brockman W."/>
            <person name="Butler J."/>
            <person name="Chin C."/>
            <person name="Gnerre S."/>
            <person name="Grabherr M."/>
            <person name="Kleber M."/>
            <person name="Mauceli E."/>
            <person name="MacCallum I."/>
        </authorList>
    </citation>
    <scope>NUCLEOTIDE SEQUENCE [LARGE SCALE GENOMIC DNA]</scope>
    <source>
        <strain evidence="3">Tucson 14024-0371.13</strain>
    </source>
</reference>
<dbReference type="eggNOG" id="ENOG502R4WU">
    <property type="taxonomic scope" value="Eukaryota"/>
</dbReference>
<dbReference type="InParanoid" id="B3LVB3"/>
<evidence type="ECO:0000256" key="1">
    <source>
        <dbReference type="PROSITE-ProRule" id="PRU00221"/>
    </source>
</evidence>
<dbReference type="InterPro" id="IPR045182">
    <property type="entry name" value="JINGUBANG-like"/>
</dbReference>
<dbReference type="GeneID" id="6501365"/>
<name>B3LVB3_DROAN</name>
<dbReference type="KEGG" id="dan:6501365"/>
<feature type="repeat" description="WD" evidence="1">
    <location>
        <begin position="26"/>
        <end position="56"/>
    </location>
</feature>
<dbReference type="HOGENOM" id="CLU_077785_0_0_1"/>
<evidence type="ECO:0000313" key="3">
    <source>
        <dbReference type="Proteomes" id="UP000007801"/>
    </source>
</evidence>
<dbReference type="AlphaFoldDB" id="B3LVB3"/>
<keyword evidence="1" id="KW-0853">WD repeat</keyword>
<keyword evidence="3" id="KW-1185">Reference proteome</keyword>
<dbReference type="PANTHER" id="PTHR22844:SF387">
    <property type="entry name" value="F3I6.5 PROTEIN"/>
    <property type="match status" value="1"/>
</dbReference>
<evidence type="ECO:0000313" key="2">
    <source>
        <dbReference type="EMBL" id="EDV43645.2"/>
    </source>
</evidence>